<accession>A0A5K7ZKQ0</accession>
<proteinExistence type="predicted"/>
<gene>
    <name evidence="1" type="ORF">DSCO28_07850</name>
</gene>
<dbReference type="KEGG" id="dov:DSCO28_07850"/>
<protein>
    <submittedName>
        <fullName evidence="1">Uncharacterized protein</fullName>
    </submittedName>
</protein>
<dbReference type="EMBL" id="AP021876">
    <property type="protein sequence ID" value="BBO80219.1"/>
    <property type="molecule type" value="Genomic_DNA"/>
</dbReference>
<dbReference type="AlphaFoldDB" id="A0A5K7ZKQ0"/>
<dbReference type="RefSeq" id="WP_155321236.1">
    <property type="nucleotide sequence ID" value="NZ_AP021876.1"/>
</dbReference>
<evidence type="ECO:0000313" key="1">
    <source>
        <dbReference type="EMBL" id="BBO80219.1"/>
    </source>
</evidence>
<dbReference type="Proteomes" id="UP000425960">
    <property type="component" value="Chromosome"/>
</dbReference>
<name>A0A5K7ZKQ0_9BACT</name>
<evidence type="ECO:0000313" key="2">
    <source>
        <dbReference type="Proteomes" id="UP000425960"/>
    </source>
</evidence>
<organism evidence="1 2">
    <name type="scientific">Desulfosarcina ovata subsp. sediminis</name>
    <dbReference type="NCBI Taxonomy" id="885957"/>
    <lineage>
        <taxon>Bacteria</taxon>
        <taxon>Pseudomonadati</taxon>
        <taxon>Thermodesulfobacteriota</taxon>
        <taxon>Desulfobacteria</taxon>
        <taxon>Desulfobacterales</taxon>
        <taxon>Desulfosarcinaceae</taxon>
        <taxon>Desulfosarcina</taxon>
    </lineage>
</organism>
<reference evidence="1 2" key="1">
    <citation type="submission" date="2019-11" db="EMBL/GenBank/DDBJ databases">
        <title>Comparative genomics of hydrocarbon-degrading Desulfosarcina strains.</title>
        <authorList>
            <person name="Watanabe M."/>
            <person name="Kojima H."/>
            <person name="Fukui M."/>
        </authorList>
    </citation>
    <scope>NUCLEOTIDE SEQUENCE [LARGE SCALE GENOMIC DNA]</scope>
    <source>
        <strain evidence="1 2">28bB2T</strain>
    </source>
</reference>
<sequence length="82" mass="9199">MDNVFINIDGIEFEIDPNTHGYWSAKGHPGAFVDWSDMNGKTQARLIQIRDQIKALVEEGKALMPDGFNSDLIHPACELGWL</sequence>